<organism evidence="2 3">
    <name type="scientific">Dryococelus australis</name>
    <dbReference type="NCBI Taxonomy" id="614101"/>
    <lineage>
        <taxon>Eukaryota</taxon>
        <taxon>Metazoa</taxon>
        <taxon>Ecdysozoa</taxon>
        <taxon>Arthropoda</taxon>
        <taxon>Hexapoda</taxon>
        <taxon>Insecta</taxon>
        <taxon>Pterygota</taxon>
        <taxon>Neoptera</taxon>
        <taxon>Polyneoptera</taxon>
        <taxon>Phasmatodea</taxon>
        <taxon>Verophasmatodea</taxon>
        <taxon>Anareolatae</taxon>
        <taxon>Phasmatidae</taxon>
        <taxon>Eurycanthinae</taxon>
        <taxon>Dryococelus</taxon>
    </lineage>
</organism>
<feature type="region of interest" description="Disordered" evidence="1">
    <location>
        <begin position="115"/>
        <end position="151"/>
    </location>
</feature>
<proteinExistence type="predicted"/>
<comment type="caution">
    <text evidence="2">The sequence shown here is derived from an EMBL/GenBank/DDBJ whole genome shotgun (WGS) entry which is preliminary data.</text>
</comment>
<name>A0ABQ9GIN1_9NEOP</name>
<sequence>MGGVKPRAEYKVRVPTSGGFVDAAGWRAGALRVCTRVHRPVRSEIVGKQDRRDAAPPPVVCGVCVRGGRQRRSSTTAYCGINIGSAPPRLSPWARGPDANQRLRYVAGAMSEVNMEQRRNEEARKREIPEKTRRSTASSGTISTCGNPVARPGIEPAGEAAHETARRRLSLQLVKTLRATLRMRAETVKLGVCSATYW</sequence>
<evidence type="ECO:0000256" key="1">
    <source>
        <dbReference type="SAM" id="MobiDB-lite"/>
    </source>
</evidence>
<dbReference type="Proteomes" id="UP001159363">
    <property type="component" value="Chromosome 11"/>
</dbReference>
<reference evidence="2 3" key="1">
    <citation type="submission" date="2023-02" db="EMBL/GenBank/DDBJ databases">
        <title>LHISI_Scaffold_Assembly.</title>
        <authorList>
            <person name="Stuart O.P."/>
            <person name="Cleave R."/>
            <person name="Magrath M.J.L."/>
            <person name="Mikheyev A.S."/>
        </authorList>
    </citation>
    <scope>NUCLEOTIDE SEQUENCE [LARGE SCALE GENOMIC DNA]</scope>
    <source>
        <strain evidence="2">Daus_M_001</strain>
        <tissue evidence="2">Leg muscle</tissue>
    </source>
</reference>
<feature type="compositionally biased region" description="Basic and acidic residues" evidence="1">
    <location>
        <begin position="115"/>
        <end position="133"/>
    </location>
</feature>
<evidence type="ECO:0000313" key="2">
    <source>
        <dbReference type="EMBL" id="KAJ8871882.1"/>
    </source>
</evidence>
<gene>
    <name evidence="2" type="ORF">PR048_028222</name>
</gene>
<feature type="compositionally biased region" description="Polar residues" evidence="1">
    <location>
        <begin position="135"/>
        <end position="146"/>
    </location>
</feature>
<accession>A0ABQ9GIN1</accession>
<protein>
    <submittedName>
        <fullName evidence="2">Uncharacterized protein</fullName>
    </submittedName>
</protein>
<evidence type="ECO:0000313" key="3">
    <source>
        <dbReference type="Proteomes" id="UP001159363"/>
    </source>
</evidence>
<dbReference type="EMBL" id="JARBHB010000012">
    <property type="protein sequence ID" value="KAJ8871882.1"/>
    <property type="molecule type" value="Genomic_DNA"/>
</dbReference>
<keyword evidence="3" id="KW-1185">Reference proteome</keyword>